<dbReference type="AlphaFoldDB" id="A0AA40CWV9"/>
<evidence type="ECO:0000313" key="2">
    <source>
        <dbReference type="EMBL" id="KAK0654530.1"/>
    </source>
</evidence>
<dbReference type="PANTHER" id="PTHR31299">
    <property type="entry name" value="ESTERASE, PUTATIVE (AFU_ORTHOLOGUE AFUA_1G05850)-RELATED"/>
    <property type="match status" value="1"/>
</dbReference>
<evidence type="ECO:0000313" key="3">
    <source>
        <dbReference type="Proteomes" id="UP001174997"/>
    </source>
</evidence>
<proteinExistence type="predicted"/>
<dbReference type="SUPFAM" id="SSF159501">
    <property type="entry name" value="EreA/ChaN-like"/>
    <property type="match status" value="1"/>
</dbReference>
<dbReference type="Proteomes" id="UP001174997">
    <property type="component" value="Unassembled WGS sequence"/>
</dbReference>
<dbReference type="InterPro" id="IPR014622">
    <property type="entry name" value="UCP036794_erythomycin"/>
</dbReference>
<organism evidence="2 3">
    <name type="scientific">Cercophora samala</name>
    <dbReference type="NCBI Taxonomy" id="330535"/>
    <lineage>
        <taxon>Eukaryota</taxon>
        <taxon>Fungi</taxon>
        <taxon>Dikarya</taxon>
        <taxon>Ascomycota</taxon>
        <taxon>Pezizomycotina</taxon>
        <taxon>Sordariomycetes</taxon>
        <taxon>Sordariomycetidae</taxon>
        <taxon>Sordariales</taxon>
        <taxon>Lasiosphaeriaceae</taxon>
        <taxon>Cercophora</taxon>
    </lineage>
</organism>
<dbReference type="InterPro" id="IPR052036">
    <property type="entry name" value="Hydrolase/PRTase-associated"/>
</dbReference>
<dbReference type="GO" id="GO:0046677">
    <property type="term" value="P:response to antibiotic"/>
    <property type="evidence" value="ECO:0007669"/>
    <property type="project" value="InterPro"/>
</dbReference>
<protein>
    <submittedName>
        <fullName evidence="2">Erythromycin esterase-domain-containing protein</fullName>
    </submittedName>
</protein>
<name>A0AA40CWV9_9PEZI</name>
<reference evidence="2" key="1">
    <citation type="submission" date="2023-06" db="EMBL/GenBank/DDBJ databases">
        <title>Genome-scale phylogeny and comparative genomics of the fungal order Sordariales.</title>
        <authorList>
            <consortium name="Lawrence Berkeley National Laboratory"/>
            <person name="Hensen N."/>
            <person name="Bonometti L."/>
            <person name="Westerberg I."/>
            <person name="Brannstrom I.O."/>
            <person name="Guillou S."/>
            <person name="Cros-Aarteil S."/>
            <person name="Calhoun S."/>
            <person name="Haridas S."/>
            <person name="Kuo A."/>
            <person name="Mondo S."/>
            <person name="Pangilinan J."/>
            <person name="Riley R."/>
            <person name="Labutti K."/>
            <person name="Andreopoulos B."/>
            <person name="Lipzen A."/>
            <person name="Chen C."/>
            <person name="Yanf M."/>
            <person name="Daum C."/>
            <person name="Ng V."/>
            <person name="Clum A."/>
            <person name="Steindorff A."/>
            <person name="Ohm R."/>
            <person name="Martin F."/>
            <person name="Silar P."/>
            <person name="Natvig D."/>
            <person name="Lalanne C."/>
            <person name="Gautier V."/>
            <person name="Ament-Velasquez S.L."/>
            <person name="Kruys A."/>
            <person name="Hutchinson M.I."/>
            <person name="Powell A.J."/>
            <person name="Barry K."/>
            <person name="Miller A.N."/>
            <person name="Grigoriev I.V."/>
            <person name="Debuchy R."/>
            <person name="Gladieux P."/>
            <person name="Thoren M.H."/>
            <person name="Johannesson H."/>
        </authorList>
    </citation>
    <scope>NUCLEOTIDE SEQUENCE</scope>
    <source>
        <strain evidence="2">CBS 307.81</strain>
    </source>
</reference>
<dbReference type="PANTHER" id="PTHR31299:SF0">
    <property type="entry name" value="ESTERASE, PUTATIVE (AFU_ORTHOLOGUE AFUA_1G05850)-RELATED"/>
    <property type="match status" value="1"/>
</dbReference>
<gene>
    <name evidence="2" type="ORF">QBC41DRAFT_57725</name>
</gene>
<evidence type="ECO:0000256" key="1">
    <source>
        <dbReference type="SAM" id="MobiDB-lite"/>
    </source>
</evidence>
<dbReference type="Gene3D" id="3.40.1660.10">
    <property type="entry name" value="EreA-like (biosynthetic domain)"/>
    <property type="match status" value="1"/>
</dbReference>
<dbReference type="CDD" id="cd14728">
    <property type="entry name" value="Ere-like"/>
    <property type="match status" value="1"/>
</dbReference>
<sequence>MRQLSRGPSFLRLPTAYASLPSRPLSYQTDFTRHQTFSPTMTTKPNPRPLPPEKNPTVELLRRNLTPVPHVSESSAALTDFFSSFADNDTKIILIGDSTHGTSEFYHARAELTKHFIQHHGFNIVAVEADWPDAEAIDKHVLPRSPSAPSLPQDSEKPFQRFPTWMWRNLEFQNFTKWLKEWNQGKDSKTEAVGFYGLDLYSLGKSMQAVVDYLDKIDPEMSKVAQKRYERMMMWAEEPHEYGLEALAAGFKGCEKDVMRILNDLLRKRVEYESKVWNGEEFHSGEQNARLVKDAEQYYKAMYYGRDESWNLRDTHMFQTLDRILKHRSRRTPSKAIVWAHNSHIGDARATSMGWSNEELNIGQLCKEAYGNQALAIGCLTNTGTVAAARKWDGDMQVMKIRPGLPNSYEQLMHATAVENFVLDLRAGHSDDELRNALLEKRLERFIGVIYAPNTERQSHYSHAVLPEQFDGVIWFDETRHVGALEVHQPHTTVEFDETWPFGL</sequence>
<feature type="region of interest" description="Disordered" evidence="1">
    <location>
        <begin position="36"/>
        <end position="55"/>
    </location>
</feature>
<dbReference type="PIRSF" id="PIRSF036794">
    <property type="entry name" value="UCP_erythr_ester"/>
    <property type="match status" value="1"/>
</dbReference>
<comment type="caution">
    <text evidence="2">The sequence shown here is derived from an EMBL/GenBank/DDBJ whole genome shotgun (WGS) entry which is preliminary data.</text>
</comment>
<dbReference type="Pfam" id="PF05139">
    <property type="entry name" value="Erythro_esteras"/>
    <property type="match status" value="1"/>
</dbReference>
<keyword evidence="3" id="KW-1185">Reference proteome</keyword>
<dbReference type="Gene3D" id="3.30.1870.10">
    <property type="entry name" value="EreA-like, domain 2"/>
    <property type="match status" value="1"/>
</dbReference>
<dbReference type="EMBL" id="JAULSY010000216">
    <property type="protein sequence ID" value="KAK0654530.1"/>
    <property type="molecule type" value="Genomic_DNA"/>
</dbReference>
<dbReference type="InterPro" id="IPR007815">
    <property type="entry name" value="Emycin_Estase"/>
</dbReference>
<accession>A0AA40CWV9</accession>